<dbReference type="Proteomes" id="UP001497516">
    <property type="component" value="Chromosome 4"/>
</dbReference>
<evidence type="ECO:0000313" key="2">
    <source>
        <dbReference type="Proteomes" id="UP001497516"/>
    </source>
</evidence>
<sequence>MHSPRYHESSLLAERRNYWPRYYESSLLAGKEKNWDRTESSLLGEIADSSRCSFVIDVGLLFSLVRELLA</sequence>
<dbReference type="EMBL" id="OZ034817">
    <property type="protein sequence ID" value="CAL1381555.1"/>
    <property type="molecule type" value="Genomic_DNA"/>
</dbReference>
<proteinExistence type="predicted"/>
<protein>
    <submittedName>
        <fullName evidence="1">Uncharacterized protein</fullName>
    </submittedName>
</protein>
<name>A0AAV2E6R4_9ROSI</name>
<gene>
    <name evidence="1" type="ORF">LTRI10_LOCUS22928</name>
</gene>
<reference evidence="1 2" key="1">
    <citation type="submission" date="2024-04" db="EMBL/GenBank/DDBJ databases">
        <authorList>
            <person name="Fracassetti M."/>
        </authorList>
    </citation>
    <scope>NUCLEOTIDE SEQUENCE [LARGE SCALE GENOMIC DNA]</scope>
</reference>
<dbReference type="AlphaFoldDB" id="A0AAV2E6R4"/>
<organism evidence="1 2">
    <name type="scientific">Linum trigynum</name>
    <dbReference type="NCBI Taxonomy" id="586398"/>
    <lineage>
        <taxon>Eukaryota</taxon>
        <taxon>Viridiplantae</taxon>
        <taxon>Streptophyta</taxon>
        <taxon>Embryophyta</taxon>
        <taxon>Tracheophyta</taxon>
        <taxon>Spermatophyta</taxon>
        <taxon>Magnoliopsida</taxon>
        <taxon>eudicotyledons</taxon>
        <taxon>Gunneridae</taxon>
        <taxon>Pentapetalae</taxon>
        <taxon>rosids</taxon>
        <taxon>fabids</taxon>
        <taxon>Malpighiales</taxon>
        <taxon>Linaceae</taxon>
        <taxon>Linum</taxon>
    </lineage>
</organism>
<evidence type="ECO:0000313" key="1">
    <source>
        <dbReference type="EMBL" id="CAL1381555.1"/>
    </source>
</evidence>
<accession>A0AAV2E6R4</accession>
<keyword evidence="2" id="KW-1185">Reference proteome</keyword>